<evidence type="ECO:0000256" key="1">
    <source>
        <dbReference type="SAM" id="MobiDB-lite"/>
    </source>
</evidence>
<feature type="chain" id="PRO_5045661963" evidence="2">
    <location>
        <begin position="23"/>
        <end position="346"/>
    </location>
</feature>
<feature type="compositionally biased region" description="Basic and acidic residues" evidence="1">
    <location>
        <begin position="188"/>
        <end position="199"/>
    </location>
</feature>
<name>A0ABY7EZI5_MYAAR</name>
<dbReference type="PANTHER" id="PTHR41151:SF1">
    <property type="entry name" value="PARTNER OF BURSICON"/>
    <property type="match status" value="1"/>
</dbReference>
<organism evidence="3 4">
    <name type="scientific">Mya arenaria</name>
    <name type="common">Soft-shell clam</name>
    <dbReference type="NCBI Taxonomy" id="6604"/>
    <lineage>
        <taxon>Eukaryota</taxon>
        <taxon>Metazoa</taxon>
        <taxon>Spiralia</taxon>
        <taxon>Lophotrochozoa</taxon>
        <taxon>Mollusca</taxon>
        <taxon>Bivalvia</taxon>
        <taxon>Autobranchia</taxon>
        <taxon>Heteroconchia</taxon>
        <taxon>Euheterodonta</taxon>
        <taxon>Imparidentia</taxon>
        <taxon>Neoheterodontei</taxon>
        <taxon>Myida</taxon>
        <taxon>Myoidea</taxon>
        <taxon>Myidae</taxon>
        <taxon>Mya</taxon>
    </lineage>
</organism>
<evidence type="ECO:0000313" key="3">
    <source>
        <dbReference type="EMBL" id="WAR14251.1"/>
    </source>
</evidence>
<protein>
    <submittedName>
        <fullName evidence="3">PBURS-like protein</fullName>
    </submittedName>
</protein>
<sequence>MALLLPVLFVIVFHHAILITSAHTFGQSRFGQIDTRSDTLRHKSGTDESSEEYLENILKTPVLHRVKFSVPVPDGSDPNLGLYQTSDDVSSKAISHKYMENMFLYNLLMSRALLRPMNYNFSPGKYGYPIDSILTGGKYSYAKRDDIETDGIKVTPPYPIEKNNRYNNRININDGKSQTFRSHRFVKRASENKLDKSRNSSDNVNASSEINNKPHNADELKYSSDILPPPQKRPSGDVEQCKMETVEMDMRFRQYIDTHNGPLLLTCTGRVTINKCEGLCRSLVRPDVTAYDGFERSCNCCKDVSRRRTPVTFSICDINSNEVFGYDITRDITEPTECACLECSRY</sequence>
<feature type="compositionally biased region" description="Polar residues" evidence="1">
    <location>
        <begin position="200"/>
        <end position="214"/>
    </location>
</feature>
<evidence type="ECO:0000256" key="2">
    <source>
        <dbReference type="SAM" id="SignalP"/>
    </source>
</evidence>
<proteinExistence type="predicted"/>
<keyword evidence="4" id="KW-1185">Reference proteome</keyword>
<evidence type="ECO:0000313" key="4">
    <source>
        <dbReference type="Proteomes" id="UP001164746"/>
    </source>
</evidence>
<gene>
    <name evidence="3" type="ORF">MAR_004356</name>
</gene>
<dbReference type="EMBL" id="CP111020">
    <property type="protein sequence ID" value="WAR14251.1"/>
    <property type="molecule type" value="Genomic_DNA"/>
</dbReference>
<keyword evidence="2" id="KW-0732">Signal</keyword>
<dbReference type="InterPro" id="IPR034441">
    <property type="entry name" value="Bursicon_suB"/>
</dbReference>
<dbReference type="PANTHER" id="PTHR41151">
    <property type="entry name" value="PARTNER OF BURSICON"/>
    <property type="match status" value="1"/>
</dbReference>
<dbReference type="Proteomes" id="UP001164746">
    <property type="component" value="Chromosome 9"/>
</dbReference>
<reference evidence="3" key="1">
    <citation type="submission" date="2022-11" db="EMBL/GenBank/DDBJ databases">
        <title>Centuries of genome instability and evolution in soft-shell clam transmissible cancer (bioRxiv).</title>
        <authorList>
            <person name="Hart S.F.M."/>
            <person name="Yonemitsu M.A."/>
            <person name="Giersch R.M."/>
            <person name="Beal B.F."/>
            <person name="Arriagada G."/>
            <person name="Davis B.W."/>
            <person name="Ostrander E.A."/>
            <person name="Goff S.P."/>
            <person name="Metzger M.J."/>
        </authorList>
    </citation>
    <scope>NUCLEOTIDE SEQUENCE</scope>
    <source>
        <strain evidence="3">MELC-2E11</strain>
        <tissue evidence="3">Siphon/mantle</tissue>
    </source>
</reference>
<feature type="region of interest" description="Disordered" evidence="1">
    <location>
        <begin position="188"/>
        <end position="238"/>
    </location>
</feature>
<feature type="signal peptide" evidence="2">
    <location>
        <begin position="1"/>
        <end position="22"/>
    </location>
</feature>
<accession>A0ABY7EZI5</accession>